<feature type="transmembrane region" description="Helical" evidence="8">
    <location>
        <begin position="383"/>
        <end position="405"/>
    </location>
</feature>
<dbReference type="PANTHER" id="PTHR11730:SF6">
    <property type="entry name" value="AMMONIUM TRANSPORTER"/>
    <property type="match status" value="1"/>
</dbReference>
<feature type="transmembrane region" description="Helical" evidence="8">
    <location>
        <begin position="6"/>
        <end position="27"/>
    </location>
</feature>
<feature type="transmembrane region" description="Helical" evidence="8">
    <location>
        <begin position="717"/>
        <end position="737"/>
    </location>
</feature>
<proteinExistence type="inferred from homology"/>
<feature type="transmembrane region" description="Helical" evidence="8">
    <location>
        <begin position="341"/>
        <end position="363"/>
    </location>
</feature>
<dbReference type="OrthoDB" id="534912at2759"/>
<feature type="transmembrane region" description="Helical" evidence="8">
    <location>
        <begin position="498"/>
        <end position="516"/>
    </location>
</feature>
<dbReference type="PANTHER" id="PTHR11730">
    <property type="entry name" value="AMMONIUM TRANSPORTER"/>
    <property type="match status" value="1"/>
</dbReference>
<evidence type="ECO:0000313" key="10">
    <source>
        <dbReference type="EMBL" id="CAE8599082.1"/>
    </source>
</evidence>
<evidence type="ECO:0000256" key="3">
    <source>
        <dbReference type="ARBA" id="ARBA00022448"/>
    </source>
</evidence>
<feature type="transmembrane region" description="Helical" evidence="8">
    <location>
        <begin position="132"/>
        <end position="154"/>
    </location>
</feature>
<dbReference type="InterPro" id="IPR024041">
    <property type="entry name" value="NH4_transpt_AmtB-like_dom"/>
</dbReference>
<feature type="transmembrane region" description="Helical" evidence="8">
    <location>
        <begin position="443"/>
        <end position="463"/>
    </location>
</feature>
<evidence type="ECO:0000256" key="4">
    <source>
        <dbReference type="ARBA" id="ARBA00022692"/>
    </source>
</evidence>
<keyword evidence="3" id="KW-0813">Transport</keyword>
<evidence type="ECO:0000256" key="8">
    <source>
        <dbReference type="SAM" id="Phobius"/>
    </source>
</evidence>
<protein>
    <recommendedName>
        <fullName evidence="9">Ammonium transporter AmtB-like domain-containing protein</fullName>
    </recommendedName>
</protein>
<dbReference type="Gene3D" id="1.10.3430.10">
    <property type="entry name" value="Ammonium transporter AmtB like domains"/>
    <property type="match status" value="1"/>
</dbReference>
<comment type="similarity">
    <text evidence="2">Belongs to the ammonia transporter channel (TC 1.A.11.2) family.</text>
</comment>
<keyword evidence="4 8" id="KW-0812">Transmembrane</keyword>
<dbReference type="InterPro" id="IPR029020">
    <property type="entry name" value="Ammonium/urea_transptr"/>
</dbReference>
<feature type="transmembrane region" description="Helical" evidence="8">
    <location>
        <begin position="578"/>
        <end position="600"/>
    </location>
</feature>
<dbReference type="EMBL" id="CAJNNV010010815">
    <property type="protein sequence ID" value="CAE8599082.1"/>
    <property type="molecule type" value="Genomic_DNA"/>
</dbReference>
<evidence type="ECO:0000256" key="5">
    <source>
        <dbReference type="ARBA" id="ARBA00022989"/>
    </source>
</evidence>
<dbReference type="GO" id="GO:0008519">
    <property type="term" value="F:ammonium channel activity"/>
    <property type="evidence" value="ECO:0007669"/>
    <property type="project" value="InterPro"/>
</dbReference>
<feature type="transmembrane region" description="Helical" evidence="8">
    <location>
        <begin position="311"/>
        <end position="329"/>
    </location>
</feature>
<comment type="caution">
    <text evidence="10">The sequence shown here is derived from an EMBL/GenBank/DDBJ whole genome shotgun (WGS) entry which is preliminary data.</text>
</comment>
<dbReference type="Pfam" id="PF00909">
    <property type="entry name" value="Ammonium_transp"/>
    <property type="match status" value="1"/>
</dbReference>
<evidence type="ECO:0000313" key="11">
    <source>
        <dbReference type="Proteomes" id="UP000654075"/>
    </source>
</evidence>
<keyword evidence="7" id="KW-0924">Ammonia transport</keyword>
<dbReference type="GO" id="GO:0005886">
    <property type="term" value="C:plasma membrane"/>
    <property type="evidence" value="ECO:0007669"/>
    <property type="project" value="TreeGrafter"/>
</dbReference>
<evidence type="ECO:0000256" key="1">
    <source>
        <dbReference type="ARBA" id="ARBA00004141"/>
    </source>
</evidence>
<dbReference type="InterPro" id="IPR018047">
    <property type="entry name" value="Ammonium_transpt_CS"/>
</dbReference>
<dbReference type="Proteomes" id="UP000654075">
    <property type="component" value="Unassembled WGS sequence"/>
</dbReference>
<keyword evidence="11" id="KW-1185">Reference proteome</keyword>
<evidence type="ECO:0000259" key="9">
    <source>
        <dbReference type="Pfam" id="PF00909"/>
    </source>
</evidence>
<feature type="transmembrane region" description="Helical" evidence="8">
    <location>
        <begin position="475"/>
        <end position="492"/>
    </location>
</feature>
<keyword evidence="6 8" id="KW-0472">Membrane</keyword>
<evidence type="ECO:0000256" key="6">
    <source>
        <dbReference type="ARBA" id="ARBA00023136"/>
    </source>
</evidence>
<dbReference type="GO" id="GO:0097272">
    <property type="term" value="P:ammonium homeostasis"/>
    <property type="evidence" value="ECO:0007669"/>
    <property type="project" value="TreeGrafter"/>
</dbReference>
<dbReference type="SUPFAM" id="SSF111352">
    <property type="entry name" value="Ammonium transporter"/>
    <property type="match status" value="1"/>
</dbReference>
<feature type="domain" description="Ammonium transporter AmtB-like" evidence="9">
    <location>
        <begin position="254"/>
        <end position="626"/>
    </location>
</feature>
<dbReference type="AlphaFoldDB" id="A0A813EJF7"/>
<dbReference type="PROSITE" id="PS01219">
    <property type="entry name" value="AMMONIUM_TRANSP"/>
    <property type="match status" value="1"/>
</dbReference>
<accession>A0A813EJF7</accession>
<feature type="transmembrane region" description="Helical" evidence="8">
    <location>
        <begin position="528"/>
        <end position="546"/>
    </location>
</feature>
<keyword evidence="5 8" id="KW-1133">Transmembrane helix</keyword>
<comment type="subcellular location">
    <subcellularLocation>
        <location evidence="1">Membrane</location>
        <topology evidence="1">Multi-pass membrane protein</topology>
    </subcellularLocation>
</comment>
<reference evidence="10" key="1">
    <citation type="submission" date="2021-02" db="EMBL/GenBank/DDBJ databases">
        <authorList>
            <person name="Dougan E. K."/>
            <person name="Rhodes N."/>
            <person name="Thang M."/>
            <person name="Chan C."/>
        </authorList>
    </citation>
    <scope>NUCLEOTIDE SEQUENCE</scope>
</reference>
<name>A0A813EJF7_POLGL</name>
<evidence type="ECO:0000256" key="7">
    <source>
        <dbReference type="ARBA" id="ARBA00023177"/>
    </source>
</evidence>
<gene>
    <name evidence="10" type="ORF">PGLA1383_LOCUS17452</name>
</gene>
<evidence type="ECO:0000256" key="2">
    <source>
        <dbReference type="ARBA" id="ARBA00005887"/>
    </source>
</evidence>
<organism evidence="10 11">
    <name type="scientific">Polarella glacialis</name>
    <name type="common">Dinoflagellate</name>
    <dbReference type="NCBI Taxonomy" id="89957"/>
    <lineage>
        <taxon>Eukaryota</taxon>
        <taxon>Sar</taxon>
        <taxon>Alveolata</taxon>
        <taxon>Dinophyceae</taxon>
        <taxon>Suessiales</taxon>
        <taxon>Suessiaceae</taxon>
        <taxon>Polarella</taxon>
    </lineage>
</organism>
<sequence length="769" mass="82650">MPVRQGVKIAFLIGGICIGIGVIMNIVTRVTAEADETSFVIDWVAEDITSFTLPALEEKGCNYVAFVEYSKCSSTVWYYATLGGVAVSPSRNCIGVGLKADDRDPALRHIGDIPGAKVSTYVMDECKEFAEAITGAAMATIIATILLCVMAPVVSAEVSLPLPDVQSSAEDADLLTLQFEFLNLKARVKAQKSVLTQQDTQLAELLAMPLAQGRKMQAAALLSKETYDSNSELPRLLPGQECLQRAHEESHQHVMGTLGWWVFGWALAYGGPYDENGMLSNKVIGLSQFLGMDFLSETSAGIQPTGLMQQWFFQWAFCTAAATIVSGGVAERVKSPSYGIFAFIMASFIFPVVVASTWGRGWLAYDMELGGSLMRTQVGFTDFAGSGVVHLTGGISALAGTFLLGPRMGRFEHPSEFEAHSLPLVVLGSTLSMHSSINGAQAAQVAMNTTLSAAIGGIVVFSLRYGLSRPRKYDVGALCNGILAGLVSVTAGCATMESGYAIVTGIIYQIASMLLVGFKIDDPVDASAVHGACGAWGMMAAVLFDWGTGFQSFHGAGGFDCAKQVEDDSKCARAEGALLAQFITILFIILWSGALSLATFGLMKYIGLLRVDVDTEEMGMDAKMHSPTRAYIMNPSQPEVYLRDALSARPSTAAPATVGSKEVDMSIEAILARSRRNELIARVGTTQAERYLPTEDPMALLLPDNRLEPAERKWQKVFVALPWAVFACMLAAPLLLVKGNLPFLMERSDRDREAAARRAASVVSERARD</sequence>